<dbReference type="EMBL" id="LZRT01000142">
    <property type="protein sequence ID" value="OUM84141.1"/>
    <property type="molecule type" value="Genomic_DNA"/>
</dbReference>
<organism evidence="1 2">
    <name type="scientific">Bacillus thermozeamaize</name>
    <dbReference type="NCBI Taxonomy" id="230954"/>
    <lineage>
        <taxon>Bacteria</taxon>
        <taxon>Bacillati</taxon>
        <taxon>Bacillota</taxon>
        <taxon>Bacilli</taxon>
        <taxon>Bacillales</taxon>
        <taxon>Bacillaceae</taxon>
        <taxon>Bacillus</taxon>
    </lineage>
</organism>
<evidence type="ECO:0000313" key="2">
    <source>
        <dbReference type="Proteomes" id="UP000196475"/>
    </source>
</evidence>
<reference evidence="2" key="1">
    <citation type="submission" date="2016-06" db="EMBL/GenBank/DDBJ databases">
        <authorList>
            <person name="Nascimento L."/>
            <person name="Pereira R.V."/>
            <person name="Martins L.F."/>
            <person name="Quaggio R.B."/>
            <person name="Silva A.M."/>
            <person name="Setubal J.C."/>
        </authorList>
    </citation>
    <scope>NUCLEOTIDE SEQUENCE [LARGE SCALE GENOMIC DNA]</scope>
</reference>
<dbReference type="Gene3D" id="3.40.50.1820">
    <property type="entry name" value="alpha/beta hydrolase"/>
    <property type="match status" value="1"/>
</dbReference>
<dbReference type="Proteomes" id="UP000196475">
    <property type="component" value="Unassembled WGS sequence"/>
</dbReference>
<protein>
    <recommendedName>
        <fullName evidence="3">AB hydrolase-1 domain-containing protein</fullName>
    </recommendedName>
</protein>
<dbReference type="InterPro" id="IPR029058">
    <property type="entry name" value="AB_hydrolase_fold"/>
</dbReference>
<sequence>MSGKDEKRKAPGHDLVLIHGLQNMHRWGRAFLQTLADIWGSGKVYVLYTNPSNRIWTRQYSGKTITFIGKNSYTAGRASVEIQAARVAEKVRILQETYGLGKNFHVIAHSMGGLITRKFIYDHPGTVVNVVTLGTPHHGSPLAHTFRWLGVLAGSSQAFANLTPEWVAEFNRQYPAVGAPLCPGGKFYTLRGFATGSLKHRGVFGEVWFGWHTLRALHRQTASDGLVPADSALIEDAIHLADFDDCDHLGLTTRADVAKTCAACLLGDQAVIDGDIDDVSENGHMRLS</sequence>
<name>A0A1Y3P9V3_9BACI</name>
<evidence type="ECO:0008006" key="3">
    <source>
        <dbReference type="Google" id="ProtNLM"/>
    </source>
</evidence>
<dbReference type="AlphaFoldDB" id="A0A1Y3P9V3"/>
<comment type="caution">
    <text evidence="1">The sequence shown here is derived from an EMBL/GenBank/DDBJ whole genome shotgun (WGS) entry which is preliminary data.</text>
</comment>
<evidence type="ECO:0000313" key="1">
    <source>
        <dbReference type="EMBL" id="OUM84141.1"/>
    </source>
</evidence>
<accession>A0A1Y3P9V3</accession>
<proteinExistence type="predicted"/>
<dbReference type="Pfam" id="PF02089">
    <property type="entry name" value="Palm_thioest"/>
    <property type="match status" value="1"/>
</dbReference>
<dbReference type="SUPFAM" id="SSF53474">
    <property type="entry name" value="alpha/beta-Hydrolases"/>
    <property type="match status" value="1"/>
</dbReference>
<gene>
    <name evidence="1" type="ORF">BAA01_04190</name>
</gene>